<evidence type="ECO:0000256" key="2">
    <source>
        <dbReference type="ARBA" id="ARBA00023002"/>
    </source>
</evidence>
<dbReference type="Gene3D" id="3.40.50.720">
    <property type="entry name" value="NAD(P)-binding Rossmann-like Domain"/>
    <property type="match status" value="1"/>
</dbReference>
<comment type="similarity">
    <text evidence="1">Belongs to the Gfo/Idh/MocA family.</text>
</comment>
<dbReference type="GO" id="GO:0000166">
    <property type="term" value="F:nucleotide binding"/>
    <property type="evidence" value="ECO:0007669"/>
    <property type="project" value="InterPro"/>
</dbReference>
<keyword evidence="2" id="KW-0560">Oxidoreductase</keyword>
<dbReference type="InterPro" id="IPR050984">
    <property type="entry name" value="Gfo/Idh/MocA_domain"/>
</dbReference>
<protein>
    <recommendedName>
        <fullName evidence="3">Gfo/Idh/MocA-like oxidoreductase N-terminal domain-containing protein</fullName>
    </recommendedName>
</protein>
<proteinExistence type="inferred from homology"/>
<organism evidence="4">
    <name type="scientific">marine sediment metagenome</name>
    <dbReference type="NCBI Taxonomy" id="412755"/>
    <lineage>
        <taxon>unclassified sequences</taxon>
        <taxon>metagenomes</taxon>
        <taxon>ecological metagenomes</taxon>
    </lineage>
</organism>
<dbReference type="SUPFAM" id="SSF51735">
    <property type="entry name" value="NAD(P)-binding Rossmann-fold domains"/>
    <property type="match status" value="1"/>
</dbReference>
<evidence type="ECO:0000256" key="1">
    <source>
        <dbReference type="ARBA" id="ARBA00010928"/>
    </source>
</evidence>
<dbReference type="GO" id="GO:0016491">
    <property type="term" value="F:oxidoreductase activity"/>
    <property type="evidence" value="ECO:0007669"/>
    <property type="project" value="UniProtKB-KW"/>
</dbReference>
<dbReference type="PANTHER" id="PTHR22604">
    <property type="entry name" value="OXIDOREDUCTASES"/>
    <property type="match status" value="1"/>
</dbReference>
<comment type="caution">
    <text evidence="4">The sequence shown here is derived from an EMBL/GenBank/DDBJ whole genome shotgun (WGS) entry which is preliminary data.</text>
</comment>
<dbReference type="InterPro" id="IPR000683">
    <property type="entry name" value="Gfo/Idh/MocA-like_OxRdtase_N"/>
</dbReference>
<dbReference type="PANTHER" id="PTHR22604:SF105">
    <property type="entry name" value="TRANS-1,2-DIHYDROBENZENE-1,2-DIOL DEHYDROGENASE"/>
    <property type="match status" value="1"/>
</dbReference>
<name>X1H2Y1_9ZZZZ</name>
<evidence type="ECO:0000259" key="3">
    <source>
        <dbReference type="Pfam" id="PF01408"/>
    </source>
</evidence>
<reference evidence="4" key="1">
    <citation type="journal article" date="2014" name="Front. Microbiol.">
        <title>High frequency of phylogenetically diverse reductive dehalogenase-homologous genes in deep subseafloor sedimentary metagenomes.</title>
        <authorList>
            <person name="Kawai M."/>
            <person name="Futagami T."/>
            <person name="Toyoda A."/>
            <person name="Takaki Y."/>
            <person name="Nishi S."/>
            <person name="Hori S."/>
            <person name="Arai W."/>
            <person name="Tsubouchi T."/>
            <person name="Morono Y."/>
            <person name="Uchiyama I."/>
            <person name="Ito T."/>
            <person name="Fujiyama A."/>
            <person name="Inagaki F."/>
            <person name="Takami H."/>
        </authorList>
    </citation>
    <scope>NUCLEOTIDE SEQUENCE</scope>
    <source>
        <strain evidence="4">Expedition CK06-06</strain>
    </source>
</reference>
<feature type="domain" description="Gfo/Idh/MocA-like oxidoreductase N-terminal" evidence="3">
    <location>
        <begin position="4"/>
        <end position="76"/>
    </location>
</feature>
<dbReference type="InterPro" id="IPR036291">
    <property type="entry name" value="NAD(P)-bd_dom_sf"/>
</dbReference>
<dbReference type="EMBL" id="BARU01009635">
    <property type="protein sequence ID" value="GAH39633.1"/>
    <property type="molecule type" value="Genomic_DNA"/>
</dbReference>
<evidence type="ECO:0000313" key="4">
    <source>
        <dbReference type="EMBL" id="GAH39633.1"/>
    </source>
</evidence>
<accession>X1H2Y1</accession>
<dbReference type="AlphaFoldDB" id="X1H2Y1"/>
<dbReference type="Pfam" id="PF01408">
    <property type="entry name" value="GFO_IDH_MocA"/>
    <property type="match status" value="1"/>
</dbReference>
<sequence>MSKIRWGVLSTARIGTEKVIPAMQLGEYCTVTAIASRQLEKAQAAAVQLGIEKAYGSYEELLADPDIDAVYIPLPQISSPFIQKLTTKN</sequence>
<gene>
    <name evidence="4" type="ORF">S03H2_18559</name>
</gene>